<organism evidence="2 3">
    <name type="scientific">Fundicoccus culcitae</name>
    <dbReference type="NCBI Taxonomy" id="2969821"/>
    <lineage>
        <taxon>Bacteria</taxon>
        <taxon>Bacillati</taxon>
        <taxon>Bacillota</taxon>
        <taxon>Bacilli</taxon>
        <taxon>Lactobacillales</taxon>
        <taxon>Aerococcaceae</taxon>
        <taxon>Fundicoccus</taxon>
    </lineage>
</organism>
<reference evidence="2 3" key="1">
    <citation type="submission" date="2022-08" db="EMBL/GenBank/DDBJ databases">
        <title>Aerococcaceae sp. nov isolated from spoiled eye mask.</title>
        <authorList>
            <person name="Zhou G."/>
            <person name="Xie X.-B."/>
            <person name="Shi Q.-S."/>
            <person name="Wang Y.-S."/>
            <person name="Wen X."/>
            <person name="Peng H."/>
            <person name="Yang X.-J."/>
            <person name="Tao H.-B."/>
            <person name="Huang X.-M."/>
        </authorList>
    </citation>
    <scope>NUCLEOTIDE SEQUENCE [LARGE SCALE GENOMIC DNA]</scope>
    <source>
        <strain evidence="3">DM20194951</strain>
    </source>
</reference>
<gene>
    <name evidence="2" type="ORF">NRE15_06965</name>
</gene>
<keyword evidence="1" id="KW-0472">Membrane</keyword>
<dbReference type="RefSeq" id="WP_313794867.1">
    <property type="nucleotide sequence ID" value="NZ_CP102453.1"/>
</dbReference>
<proteinExistence type="predicted"/>
<evidence type="ECO:0000313" key="2">
    <source>
        <dbReference type="EMBL" id="UUX35379.1"/>
    </source>
</evidence>
<keyword evidence="1" id="KW-0812">Transmembrane</keyword>
<dbReference type="InterPro" id="IPR043751">
    <property type="entry name" value="DUF5696"/>
</dbReference>
<protein>
    <submittedName>
        <fullName evidence="2">DUF5696 domain-containing protein</fullName>
    </submittedName>
</protein>
<dbReference type="EMBL" id="CP102453">
    <property type="protein sequence ID" value="UUX35379.1"/>
    <property type="molecule type" value="Genomic_DNA"/>
</dbReference>
<sequence length="798" mass="90882">MDFRNFIKNNLRLVIFVLFVAGLTLYLFIDTRGSSTTTVLPPDPTELPVTEEELAETEEVTEGTEDLAVLDGEEIPMPPITNEAVEDFTSENEQLENRPSIIEDDENIIDNHEKIAENDQLALYLKEENLSIIMRDKESGAVMYSTVENPVQSNEKWQNFVRSGVVIEYLINTNIVYSQADMYSGEPTKEIRITANGFEADVDYPDFEFGYTLVVSLDGNKLSVEIPKDTIYENSDTYKVGNVYVYPYLGYSKLDEESGFMLIPDGSGAIINLEDNQGQFKQPYSEMIYGQNIGIDEPYVLSRLFNMVTTNPPHQIMAPYYGMIHEEKGFGFLATVEEGDYHAWVEAYPNGAILPYNWITSKFVLRQFYNQSTSRTSGTITIRQRTRNDIDIKTNYYFVSQDQADLMGLVDQFRTFLDETDTLVLNETQPVIDFGMRLDFMGTELEQGLINNSSVQMTTFEQADEMLEALVASGVEQLMIIYQGWETNGYSGALGQTSYSVDGVLGGNEGINSLIDKYSENFPIYLADDGLRFNPHLSLEVGSNLVKKYNRRVYNEAVFGKVFESFNFLEPEEAVSRLNSRVSSFEIENMALTGFPNNLFSYLKNNSELDRVHTAKIFEDSIANLSESKQLILDEPFMPYWKYADALYNIPLNSSSYIFEDQQVPFMSLALNGRIPLYASYSNFEPNSRDFFLRLVETGVSPSYLLTYENSSELHQTNLSWVYSSQYELYFEEIVQNYKELEAAHQAIGEGMITDYQSNDGVSVVTYDNGSVVYVNFNDFDTEIDEIELTSQSYKVVK</sequence>
<keyword evidence="1" id="KW-1133">Transmembrane helix</keyword>
<evidence type="ECO:0000256" key="1">
    <source>
        <dbReference type="SAM" id="Phobius"/>
    </source>
</evidence>
<keyword evidence="3" id="KW-1185">Reference proteome</keyword>
<accession>A0ABY5P9E5</accession>
<name>A0ABY5P9E5_9LACT</name>
<evidence type="ECO:0000313" key="3">
    <source>
        <dbReference type="Proteomes" id="UP001315967"/>
    </source>
</evidence>
<dbReference type="Proteomes" id="UP001315967">
    <property type="component" value="Chromosome"/>
</dbReference>
<feature type="transmembrane region" description="Helical" evidence="1">
    <location>
        <begin position="12"/>
        <end position="29"/>
    </location>
</feature>
<dbReference type="Pfam" id="PF18952">
    <property type="entry name" value="DUF5696"/>
    <property type="match status" value="1"/>
</dbReference>